<proteinExistence type="predicted"/>
<dbReference type="Gene3D" id="3.40.47.10">
    <property type="match status" value="1"/>
</dbReference>
<dbReference type="AlphaFoldDB" id="A0A381QA15"/>
<accession>A0A381QA15</accession>
<dbReference type="InterPro" id="IPR016039">
    <property type="entry name" value="Thiolase-like"/>
</dbReference>
<dbReference type="EMBL" id="UINC01001212">
    <property type="protein sequence ID" value="SUZ74483.1"/>
    <property type="molecule type" value="Genomic_DNA"/>
</dbReference>
<organism evidence="3">
    <name type="scientific">marine metagenome</name>
    <dbReference type="NCBI Taxonomy" id="408172"/>
    <lineage>
        <taxon>unclassified sequences</taxon>
        <taxon>metagenomes</taxon>
        <taxon>ecological metagenomes</taxon>
    </lineage>
</organism>
<protein>
    <recommendedName>
        <fullName evidence="4">Thiolase N-terminal domain-containing protein</fullName>
    </recommendedName>
</protein>
<evidence type="ECO:0008006" key="4">
    <source>
        <dbReference type="Google" id="ProtNLM"/>
    </source>
</evidence>
<dbReference type="CDD" id="cd00829">
    <property type="entry name" value="SCP-x_thiolase"/>
    <property type="match status" value="1"/>
</dbReference>
<evidence type="ECO:0000259" key="1">
    <source>
        <dbReference type="Pfam" id="PF00108"/>
    </source>
</evidence>
<gene>
    <name evidence="3" type="ORF">METZ01_LOCUS27337</name>
</gene>
<feature type="domain" description="Thiolase N-terminal" evidence="1">
    <location>
        <begin position="4"/>
        <end position="173"/>
    </location>
</feature>
<dbReference type="PIRSF" id="PIRSF000429">
    <property type="entry name" value="Ac-CoA_Ac_transf"/>
    <property type="match status" value="1"/>
</dbReference>
<dbReference type="SUPFAM" id="SSF53901">
    <property type="entry name" value="Thiolase-like"/>
    <property type="match status" value="2"/>
</dbReference>
<feature type="domain" description="Thiolase C-terminal" evidence="2">
    <location>
        <begin position="255"/>
        <end position="379"/>
    </location>
</feature>
<dbReference type="Pfam" id="PF00108">
    <property type="entry name" value="Thiolase_N"/>
    <property type="match status" value="1"/>
</dbReference>
<dbReference type="InterPro" id="IPR020616">
    <property type="entry name" value="Thiolase_N"/>
</dbReference>
<dbReference type="InterPro" id="IPR002155">
    <property type="entry name" value="Thiolase"/>
</dbReference>
<dbReference type="GO" id="GO:0016747">
    <property type="term" value="F:acyltransferase activity, transferring groups other than amino-acyl groups"/>
    <property type="evidence" value="ECO:0007669"/>
    <property type="project" value="InterPro"/>
</dbReference>
<evidence type="ECO:0000259" key="2">
    <source>
        <dbReference type="Pfam" id="PF22691"/>
    </source>
</evidence>
<dbReference type="InterPro" id="IPR055140">
    <property type="entry name" value="Thiolase_C_2"/>
</dbReference>
<dbReference type="Pfam" id="PF22691">
    <property type="entry name" value="Thiolase_C_1"/>
    <property type="match status" value="1"/>
</dbReference>
<reference evidence="3" key="1">
    <citation type="submission" date="2018-05" db="EMBL/GenBank/DDBJ databases">
        <authorList>
            <person name="Lanie J.A."/>
            <person name="Ng W.-L."/>
            <person name="Kazmierczak K.M."/>
            <person name="Andrzejewski T.M."/>
            <person name="Davidsen T.M."/>
            <person name="Wayne K.J."/>
            <person name="Tettelin H."/>
            <person name="Glass J.I."/>
            <person name="Rusch D."/>
            <person name="Podicherti R."/>
            <person name="Tsui H.-C.T."/>
            <person name="Winkler M.E."/>
        </authorList>
    </citation>
    <scope>NUCLEOTIDE SEQUENCE</scope>
</reference>
<sequence>MSDVAIVGIGIHPFGRTEGVTGLQQGVHAAKEALGDAEIDWNDVQFAYGGSSAAGNADSMVAELGLTGIPFMNVANACATGGSALISAYTTIKSGQFDIGMAVGFDKHPRGAFNADPENVGLERWYGETGLMLTTQFFAMKIQRYMHDYGISSDTLALVAEKAFRNGSLNPNAWRREPVAKDFILNSMMVSDPLTKYMFCSPAEGAIALVLCRAEDAAKYTSNPVFLKAAAIRTRPFGSFEVFSPSLEIERGPSPTVAASEATFEMAGMTHADIDVAQLQDTESGAEIMHMSENGFCKDGDQEKLLHDGDTNIDGKLPVNTDGGCIANGEPVGASGLRQVYENVLQLRGRAGKRQVPGDPKAAYSHVYGAPGLSACTIITN</sequence>
<name>A0A381QA15_9ZZZZ</name>
<evidence type="ECO:0000313" key="3">
    <source>
        <dbReference type="EMBL" id="SUZ74483.1"/>
    </source>
</evidence>
<dbReference type="PANTHER" id="PTHR42870">
    <property type="entry name" value="ACETYL-COA C-ACETYLTRANSFERASE"/>
    <property type="match status" value="1"/>
</dbReference>
<dbReference type="PANTHER" id="PTHR42870:SF1">
    <property type="entry name" value="NON-SPECIFIC LIPID-TRANSFER PROTEIN-LIKE 2"/>
    <property type="match status" value="1"/>
</dbReference>